<sequence>MQLVNYVRVLRQLEQRNFSIAGTKNEIDFLEVLETSNRLCKPTTYSVSLTFLCCLSVKTYTTFILNSKFHNIYCYKGSRRYNQNTFCIGFDMSILMKGIRYRIITL</sequence>
<dbReference type="EMBL" id="HBUF01640256">
    <property type="protein sequence ID" value="CAG6784858.1"/>
    <property type="molecule type" value="Transcribed_RNA"/>
</dbReference>
<protein>
    <submittedName>
        <fullName evidence="1">Uncharacterized protein</fullName>
    </submittedName>
</protein>
<reference evidence="1" key="1">
    <citation type="submission" date="2021-05" db="EMBL/GenBank/DDBJ databases">
        <authorList>
            <person name="Alioto T."/>
            <person name="Alioto T."/>
            <person name="Gomez Garrido J."/>
        </authorList>
    </citation>
    <scope>NUCLEOTIDE SEQUENCE</scope>
</reference>
<name>A0A8D9FBQ0_9HEMI</name>
<dbReference type="AlphaFoldDB" id="A0A8D9FBQ0"/>
<proteinExistence type="predicted"/>
<organism evidence="1">
    <name type="scientific">Cacopsylla melanoneura</name>
    <dbReference type="NCBI Taxonomy" id="428564"/>
    <lineage>
        <taxon>Eukaryota</taxon>
        <taxon>Metazoa</taxon>
        <taxon>Ecdysozoa</taxon>
        <taxon>Arthropoda</taxon>
        <taxon>Hexapoda</taxon>
        <taxon>Insecta</taxon>
        <taxon>Pterygota</taxon>
        <taxon>Neoptera</taxon>
        <taxon>Paraneoptera</taxon>
        <taxon>Hemiptera</taxon>
        <taxon>Sternorrhyncha</taxon>
        <taxon>Psylloidea</taxon>
        <taxon>Psyllidae</taxon>
        <taxon>Psyllinae</taxon>
        <taxon>Cacopsylla</taxon>
    </lineage>
</organism>
<evidence type="ECO:0000313" key="1">
    <source>
        <dbReference type="EMBL" id="CAG6784858.1"/>
    </source>
</evidence>
<accession>A0A8D9FBQ0</accession>